<evidence type="ECO:0000256" key="1">
    <source>
        <dbReference type="ARBA" id="ARBA00004653"/>
    </source>
</evidence>
<evidence type="ECO:0000313" key="15">
    <source>
        <dbReference type="Proteomes" id="UP000245207"/>
    </source>
</evidence>
<dbReference type="EMBL" id="PKPP01005491">
    <property type="protein sequence ID" value="PWA59925.1"/>
    <property type="molecule type" value="Genomic_DNA"/>
</dbReference>
<comment type="function">
    <text evidence="9">Thought to be a Golgi-localized beta-glycan synthase that polymerize the backbones of noncellulosic polysaccharides (hemicelluloses) of plant cell wall.</text>
</comment>
<feature type="binding site" evidence="12">
    <location>
        <position position="239"/>
    </location>
    <ligand>
        <name>Mn(2+)</name>
        <dbReference type="ChEBI" id="CHEBI:29035"/>
    </ligand>
</feature>
<keyword evidence="4 13" id="KW-0812">Transmembrane</keyword>
<feature type="transmembrane region" description="Helical" evidence="13">
    <location>
        <begin position="714"/>
        <end position="732"/>
    </location>
</feature>
<dbReference type="GO" id="GO:0016760">
    <property type="term" value="F:cellulose synthase (UDP-forming) activity"/>
    <property type="evidence" value="ECO:0007669"/>
    <property type="project" value="InterPro"/>
</dbReference>
<evidence type="ECO:0000256" key="12">
    <source>
        <dbReference type="PIRSR" id="PIRSR605150-3"/>
    </source>
</evidence>
<evidence type="ECO:0000256" key="4">
    <source>
        <dbReference type="ARBA" id="ARBA00022692"/>
    </source>
</evidence>
<evidence type="ECO:0000256" key="13">
    <source>
        <dbReference type="SAM" id="Phobius"/>
    </source>
</evidence>
<dbReference type="InterPro" id="IPR005150">
    <property type="entry name" value="Cellulose_synth"/>
</dbReference>
<feature type="transmembrane region" description="Helical" evidence="13">
    <location>
        <begin position="685"/>
        <end position="708"/>
    </location>
</feature>
<evidence type="ECO:0000256" key="8">
    <source>
        <dbReference type="ARBA" id="ARBA00023316"/>
    </source>
</evidence>
<evidence type="ECO:0000256" key="2">
    <source>
        <dbReference type="ARBA" id="ARBA00022676"/>
    </source>
</evidence>
<evidence type="ECO:0000256" key="10">
    <source>
        <dbReference type="PIRSR" id="PIRSR605150-1"/>
    </source>
</evidence>
<accession>A0A2U1MF91</accession>
<feature type="binding site" evidence="11">
    <location>
        <position position="46"/>
    </location>
    <ligand>
        <name>UDP-alpha-D-glucose</name>
        <dbReference type="ChEBI" id="CHEBI:58885"/>
    </ligand>
</feature>
<feature type="binding site" evidence="11">
    <location>
        <position position="75"/>
    </location>
    <ligand>
        <name>UDP-alpha-D-glucose</name>
        <dbReference type="ChEBI" id="CHEBI:58885"/>
    </ligand>
</feature>
<dbReference type="SUPFAM" id="SSF53448">
    <property type="entry name" value="Nucleotide-diphospho-sugar transferases"/>
    <property type="match status" value="1"/>
</dbReference>
<feature type="transmembrane region" description="Helical" evidence="13">
    <location>
        <begin position="593"/>
        <end position="613"/>
    </location>
</feature>
<organism evidence="14 15">
    <name type="scientific">Artemisia annua</name>
    <name type="common">Sweet wormwood</name>
    <dbReference type="NCBI Taxonomy" id="35608"/>
    <lineage>
        <taxon>Eukaryota</taxon>
        <taxon>Viridiplantae</taxon>
        <taxon>Streptophyta</taxon>
        <taxon>Embryophyta</taxon>
        <taxon>Tracheophyta</taxon>
        <taxon>Spermatophyta</taxon>
        <taxon>Magnoliopsida</taxon>
        <taxon>eudicotyledons</taxon>
        <taxon>Gunneridae</taxon>
        <taxon>Pentapetalae</taxon>
        <taxon>asterids</taxon>
        <taxon>campanulids</taxon>
        <taxon>Asterales</taxon>
        <taxon>Asteraceae</taxon>
        <taxon>Asteroideae</taxon>
        <taxon>Anthemideae</taxon>
        <taxon>Artemisiinae</taxon>
        <taxon>Artemisia</taxon>
    </lineage>
</organism>
<feature type="active site" evidence="10">
    <location>
        <position position="483"/>
    </location>
</feature>
<evidence type="ECO:0000256" key="6">
    <source>
        <dbReference type="ARBA" id="ARBA00023034"/>
    </source>
</evidence>
<feature type="binding site" evidence="12">
    <location>
        <position position="215"/>
    </location>
    <ligand>
        <name>Mn(2+)</name>
        <dbReference type="ChEBI" id="CHEBI:29035"/>
    </ligand>
</feature>
<dbReference type="InterPro" id="IPR029044">
    <property type="entry name" value="Nucleotide-diphossugar_trans"/>
</dbReference>
<evidence type="ECO:0000313" key="14">
    <source>
        <dbReference type="EMBL" id="PWA59925.1"/>
    </source>
</evidence>
<keyword evidence="15" id="KW-1185">Reference proteome</keyword>
<dbReference type="GO" id="GO:0030244">
    <property type="term" value="P:cellulose biosynthetic process"/>
    <property type="evidence" value="ECO:0007669"/>
    <property type="project" value="InterPro"/>
</dbReference>
<dbReference type="AlphaFoldDB" id="A0A2U1MF91"/>
<evidence type="ECO:0000256" key="9">
    <source>
        <dbReference type="ARBA" id="ARBA00037405"/>
    </source>
</evidence>
<feature type="transmembrane region" description="Helical" evidence="13">
    <location>
        <begin position="568"/>
        <end position="587"/>
    </location>
</feature>
<feature type="binding site" evidence="11">
    <location>
        <position position="45"/>
    </location>
    <ligand>
        <name>UDP-alpha-D-glucose</name>
        <dbReference type="ChEBI" id="CHEBI:58885"/>
    </ligand>
</feature>
<dbReference type="Pfam" id="PF03552">
    <property type="entry name" value="Cellulose_synt"/>
    <property type="match status" value="3"/>
</dbReference>
<sequence length="766" mass="87508">MWATTTSFRLRPIIRKVYPENLEKTLSKKDYPSIDIFICTADPYKEPPMNVVNTALSLMAYDYPPEKLSVYVSDDGGSELTFFAFTEAAKFAKIWLPFCRDNNIVDRCPEAYFSSHNHGQDEFDCEEIKAIYDAMKIKVENVVERGEVYREYITDEQRQHTFNKYRTSGFTRSNHPAIIEVLTESAKEKDRNGQSMPNLVYVSREKNKNSPHHFKAGALNTLLRVSGVMTNAPIILTQDCDMYSNDPQTPKKALCYISDPIVRPTLGYVQFPQRYHGLNKDDIYGESAKEKDRNGQSMPNLVYVSREKNKNSPHHFKAGALNTLLRVSGVMTNAPIILTQDCDMYSNDPQTPKKALCYISDPLVRPTLGYVQFPQRYHGLNKDDIYGGEFLRLFVAHPVGMDGFLGPNYVGSGCFFVRRVFFGGPTLMVPPEIKELRPDHVVEKPITTQPIIELAHHVAGCNYENNSKWGFQIGFRYGSLVEDYFTGYRLQCEGWKSIFCHPSRPAFLGDVPISFVDAVSQTKRWAIGLLEVSFSKYTPVGFGVRCMGYIMSLCYTHYAFWPIWSIPITIYSFIPQIALLNGVYIFPKVTDPWFLLYVFLFLGAYGQDCYDYILFNSTYKRWWNDQRIWLIRGLSPYLFGLVEYIVKHLGITTQGFNVTSKVQDDEQSKRYDQGLMEFGVHSPMFVPMTTASIVNLFVLVTGLMTLNFSNFDKLFVQLFLAGFGVLNSWPIYEAMILRSDKGRMPIRTIIISTCLASILCGASLVL</sequence>
<dbReference type="Proteomes" id="UP000245207">
    <property type="component" value="Unassembled WGS sequence"/>
</dbReference>
<evidence type="ECO:0000256" key="7">
    <source>
        <dbReference type="ARBA" id="ARBA00023136"/>
    </source>
</evidence>
<comment type="subcellular location">
    <subcellularLocation>
        <location evidence="1">Golgi apparatus membrane</location>
        <topology evidence="1">Multi-pass membrane protein</topology>
    </subcellularLocation>
</comment>
<keyword evidence="8" id="KW-0961">Cell wall biogenesis/degradation</keyword>
<dbReference type="GO" id="GO:0000139">
    <property type="term" value="C:Golgi membrane"/>
    <property type="evidence" value="ECO:0007669"/>
    <property type="project" value="UniProtKB-SubCell"/>
</dbReference>
<dbReference type="STRING" id="35608.A0A2U1MF91"/>
<evidence type="ECO:0000256" key="5">
    <source>
        <dbReference type="ARBA" id="ARBA00022989"/>
    </source>
</evidence>
<dbReference type="GO" id="GO:0071555">
    <property type="term" value="P:cell wall organization"/>
    <property type="evidence" value="ECO:0007669"/>
    <property type="project" value="UniProtKB-KW"/>
</dbReference>
<comment type="caution">
    <text evidence="14">The sequence shown here is derived from an EMBL/GenBank/DDBJ whole genome shotgun (WGS) entry which is preliminary data.</text>
</comment>
<keyword evidence="2" id="KW-0328">Glycosyltransferase</keyword>
<dbReference type="FunFam" id="3.90.550.10:FF:000138">
    <property type="entry name" value="Cellulose synthase isolog"/>
    <property type="match status" value="1"/>
</dbReference>
<gene>
    <name evidence="14" type="ORF">CTI12_AA218610</name>
</gene>
<reference evidence="14 15" key="1">
    <citation type="journal article" date="2018" name="Mol. Plant">
        <title>The genome of Artemisia annua provides insight into the evolution of Asteraceae family and artemisinin biosynthesis.</title>
        <authorList>
            <person name="Shen Q."/>
            <person name="Zhang L."/>
            <person name="Liao Z."/>
            <person name="Wang S."/>
            <person name="Yan T."/>
            <person name="Shi P."/>
            <person name="Liu M."/>
            <person name="Fu X."/>
            <person name="Pan Q."/>
            <person name="Wang Y."/>
            <person name="Lv Z."/>
            <person name="Lu X."/>
            <person name="Zhang F."/>
            <person name="Jiang W."/>
            <person name="Ma Y."/>
            <person name="Chen M."/>
            <person name="Hao X."/>
            <person name="Li L."/>
            <person name="Tang Y."/>
            <person name="Lv G."/>
            <person name="Zhou Y."/>
            <person name="Sun X."/>
            <person name="Brodelius P.E."/>
            <person name="Rose J.K.C."/>
            <person name="Tang K."/>
        </authorList>
    </citation>
    <scope>NUCLEOTIDE SEQUENCE [LARGE SCALE GENOMIC DNA]</scope>
    <source>
        <strain evidence="15">cv. Huhao1</strain>
        <tissue evidence="14">Leaf</tissue>
    </source>
</reference>
<keyword evidence="7 13" id="KW-0472">Membrane</keyword>
<evidence type="ECO:0000256" key="11">
    <source>
        <dbReference type="PIRSR" id="PIRSR605150-2"/>
    </source>
</evidence>
<evidence type="ECO:0000256" key="3">
    <source>
        <dbReference type="ARBA" id="ARBA00022679"/>
    </source>
</evidence>
<dbReference type="PANTHER" id="PTHR13301">
    <property type="entry name" value="X-BOX TRANSCRIPTION FACTOR-RELATED"/>
    <property type="match status" value="1"/>
</dbReference>
<dbReference type="OrthoDB" id="72851at2759"/>
<feature type="active site" evidence="10">
    <location>
        <position position="75"/>
    </location>
</feature>
<name>A0A2U1MF91_ARTAN</name>
<proteinExistence type="predicted"/>
<keyword evidence="5 13" id="KW-1133">Transmembrane helix</keyword>
<dbReference type="Gene3D" id="3.90.550.10">
    <property type="entry name" value="Spore Coat Polysaccharide Biosynthesis Protein SpsA, Chain A"/>
    <property type="match status" value="2"/>
</dbReference>
<protein>
    <submittedName>
        <fullName evidence="14">Cellulose synthase like G2</fullName>
    </submittedName>
</protein>
<feature type="transmembrane region" description="Helical" evidence="13">
    <location>
        <begin position="744"/>
        <end position="765"/>
    </location>
</feature>
<keyword evidence="6" id="KW-0333">Golgi apparatus</keyword>
<keyword evidence="3" id="KW-0808">Transferase</keyword>